<dbReference type="Pfam" id="PF00135">
    <property type="entry name" value="COesterase"/>
    <property type="match status" value="1"/>
</dbReference>
<dbReference type="ESTHER" id="9acar-l7mfu7">
    <property type="family name" value="Cholinesterase-like"/>
</dbReference>
<dbReference type="EC" id="3.1.1.-" evidence="9"/>
<dbReference type="GO" id="GO:0019695">
    <property type="term" value="P:choline metabolic process"/>
    <property type="evidence" value="ECO:0007669"/>
    <property type="project" value="TreeGrafter"/>
</dbReference>
<keyword evidence="9" id="KW-0732">Signal</keyword>
<keyword evidence="3 9" id="KW-0378">Hydrolase</keyword>
<feature type="active site" description="Charge relay system" evidence="8">
    <location>
        <position position="456"/>
    </location>
</feature>
<dbReference type="FunFam" id="3.40.50.1820:FF:000029">
    <property type="entry name" value="Acetylcholinesterase"/>
    <property type="match status" value="1"/>
</dbReference>
<dbReference type="GO" id="GO:0005615">
    <property type="term" value="C:extracellular space"/>
    <property type="evidence" value="ECO:0007669"/>
    <property type="project" value="TreeGrafter"/>
</dbReference>
<comment type="catalytic activity">
    <reaction evidence="7">
        <text>acetylcholine + H2O = choline + acetate + H(+)</text>
        <dbReference type="Rhea" id="RHEA:17561"/>
        <dbReference type="ChEBI" id="CHEBI:15354"/>
        <dbReference type="ChEBI" id="CHEBI:15355"/>
        <dbReference type="ChEBI" id="CHEBI:15377"/>
        <dbReference type="ChEBI" id="CHEBI:15378"/>
        <dbReference type="ChEBI" id="CHEBI:30089"/>
        <dbReference type="EC" id="3.1.1.7"/>
    </reaction>
</comment>
<evidence type="ECO:0000256" key="1">
    <source>
        <dbReference type="ARBA" id="ARBA00005964"/>
    </source>
</evidence>
<dbReference type="InterPro" id="IPR019826">
    <property type="entry name" value="Carboxylesterase_B_AS"/>
</dbReference>
<proteinExistence type="evidence at transcript level"/>
<dbReference type="AlphaFoldDB" id="L7MFU7"/>
<feature type="active site" description="Charge relay system" evidence="8">
    <location>
        <position position="342"/>
    </location>
</feature>
<evidence type="ECO:0000256" key="7">
    <source>
        <dbReference type="ARBA" id="ARBA00048484"/>
    </source>
</evidence>
<dbReference type="PROSITE" id="PS00122">
    <property type="entry name" value="CARBOXYLESTERASE_B_1"/>
    <property type="match status" value="1"/>
</dbReference>
<dbReference type="GO" id="GO:0005886">
    <property type="term" value="C:plasma membrane"/>
    <property type="evidence" value="ECO:0007669"/>
    <property type="project" value="TreeGrafter"/>
</dbReference>
<dbReference type="InterPro" id="IPR000997">
    <property type="entry name" value="Cholinesterase"/>
</dbReference>
<dbReference type="GO" id="GO:0006581">
    <property type="term" value="P:acetylcholine catabolic process"/>
    <property type="evidence" value="ECO:0007669"/>
    <property type="project" value="TreeGrafter"/>
</dbReference>
<dbReference type="InterPro" id="IPR029058">
    <property type="entry name" value="AB_hydrolase_fold"/>
</dbReference>
<name>L7MFU7_RHIPC</name>
<sequence length="542" mass="60596">LSNKMRIVLTYFLASFAVLGLAAGKSPIVSTKNGDVKGCKVEALGKKLERYLGIPYARPPVGKLRFLEPIPSDSWSGVYDATSPKMACIQKVFSEDFAPYVNQSEDCLYLNVWTPASSKPLKTVLVWIHGGGFTFGSAYQDWYDGSALAALHDVVVVTLNYRLNIFGFLNAAIPEVPGNMGLLDQNLALRWVHDNIRYFGGNPSRVTLFGESAGSFSVSAHVLSPLSRGLFQRAVFMSGAFYTDSIIDSAFDSVSKGNKVAELVGCASPYKDLASYPAKTLECLRSKPAELLLDVTYNVTAPKVFNFIPSHPNAFFPKRPTVAMKEGEFNNVDIMLGVTATEGTFIAMSFPDSRIQTEDLEGIGEEELKKVLRVMSLAWLPDRFAPTLERYANAAPPGDKRLLREWHMEYITDAQFICPSKFFSEEYSEMGNTLYFSVLGYRSAKFPFPKWTGIPHTSDIVYYFGVPLLKPDHFTDEDREFSKSVMKAVTHFAKKGKPMIDGVEWPPYTKDDPAALWLQHGNYSLHRNIGDKNCEYWREYLT</sequence>
<dbReference type="InterPro" id="IPR019819">
    <property type="entry name" value="Carboxylesterase_B_CS"/>
</dbReference>
<dbReference type="PROSITE" id="PS00941">
    <property type="entry name" value="CARBOXYLESTERASE_B_2"/>
    <property type="match status" value="1"/>
</dbReference>
<keyword evidence="6" id="KW-0325">Glycoprotein</keyword>
<evidence type="ECO:0000256" key="9">
    <source>
        <dbReference type="RuleBase" id="RU361235"/>
    </source>
</evidence>
<dbReference type="SUPFAM" id="SSF53474">
    <property type="entry name" value="alpha/beta-Hydrolases"/>
    <property type="match status" value="1"/>
</dbReference>
<evidence type="ECO:0000256" key="6">
    <source>
        <dbReference type="ARBA" id="ARBA00023180"/>
    </source>
</evidence>
<feature type="active site" description="Acyl-ester intermediate" evidence="8">
    <location>
        <position position="212"/>
    </location>
</feature>
<feature type="domain" description="Carboxylesterase type B" evidence="10">
    <location>
        <begin position="26"/>
        <end position="537"/>
    </location>
</feature>
<dbReference type="PANTHER" id="PTHR43918">
    <property type="entry name" value="ACETYLCHOLINESTERASE"/>
    <property type="match status" value="1"/>
</dbReference>
<dbReference type="PRINTS" id="PR00878">
    <property type="entry name" value="CHOLNESTRASE"/>
</dbReference>
<dbReference type="EMBL" id="GACK01002332">
    <property type="protein sequence ID" value="JAA62702.1"/>
    <property type="molecule type" value="mRNA"/>
</dbReference>
<evidence type="ECO:0000256" key="3">
    <source>
        <dbReference type="ARBA" id="ARBA00022801"/>
    </source>
</evidence>
<dbReference type="Gene3D" id="3.40.50.1820">
    <property type="entry name" value="alpha/beta hydrolase"/>
    <property type="match status" value="1"/>
</dbReference>
<comment type="similarity">
    <text evidence="1 9">Belongs to the type-B carboxylesterase/lipase family.</text>
</comment>
<dbReference type="InterPro" id="IPR002018">
    <property type="entry name" value="CarbesteraseB"/>
</dbReference>
<evidence type="ECO:0000256" key="4">
    <source>
        <dbReference type="ARBA" id="ARBA00022867"/>
    </source>
</evidence>
<dbReference type="InterPro" id="IPR050654">
    <property type="entry name" value="AChE-related_enzymes"/>
</dbReference>
<evidence type="ECO:0000256" key="2">
    <source>
        <dbReference type="ARBA" id="ARBA00022487"/>
    </source>
</evidence>
<feature type="signal peptide" evidence="9">
    <location>
        <begin position="1"/>
        <end position="24"/>
    </location>
</feature>
<accession>L7MFU7</accession>
<keyword evidence="2" id="KW-0719">Serine esterase</keyword>
<dbReference type="PANTHER" id="PTHR43918:SF4">
    <property type="entry name" value="CARBOXYLIC ESTER HYDROLASE"/>
    <property type="match status" value="1"/>
</dbReference>
<evidence type="ECO:0000256" key="5">
    <source>
        <dbReference type="ARBA" id="ARBA00023157"/>
    </source>
</evidence>
<reference evidence="11" key="2">
    <citation type="journal article" date="2015" name="J. Proteomics">
        <title>Sexual differences in the sialomes of the zebra tick, Rhipicephalus pulchellus.</title>
        <authorList>
            <person name="Tan A.W."/>
            <person name="Francischetti I.M."/>
            <person name="Slovak M."/>
            <person name="Kini R.M."/>
            <person name="Ribeiro J.M."/>
        </authorList>
    </citation>
    <scope>NUCLEOTIDE SEQUENCE</scope>
    <source>
        <tissue evidence="11">Salivary gland</tissue>
    </source>
</reference>
<keyword evidence="4" id="KW-0531">Neurotransmitter degradation</keyword>
<organism evidence="11">
    <name type="scientific">Rhipicephalus pulchellus</name>
    <name type="common">Yellow backed tick</name>
    <name type="synonym">Dermacentor pulchellus</name>
    <dbReference type="NCBI Taxonomy" id="72859"/>
    <lineage>
        <taxon>Eukaryota</taxon>
        <taxon>Metazoa</taxon>
        <taxon>Ecdysozoa</taxon>
        <taxon>Arthropoda</taxon>
        <taxon>Chelicerata</taxon>
        <taxon>Arachnida</taxon>
        <taxon>Acari</taxon>
        <taxon>Parasitiformes</taxon>
        <taxon>Ixodida</taxon>
        <taxon>Ixodoidea</taxon>
        <taxon>Ixodidae</taxon>
        <taxon>Rhipicephalinae</taxon>
        <taxon>Rhipicephalus</taxon>
        <taxon>Rhipicephalus</taxon>
    </lineage>
</organism>
<protein>
    <recommendedName>
        <fullName evidence="9">Carboxylic ester hydrolase</fullName>
        <ecNumber evidence="9">3.1.1.-</ecNumber>
    </recommendedName>
</protein>
<evidence type="ECO:0000259" key="10">
    <source>
        <dbReference type="Pfam" id="PF00135"/>
    </source>
</evidence>
<feature type="non-terminal residue" evidence="11">
    <location>
        <position position="1"/>
    </location>
</feature>
<evidence type="ECO:0000313" key="11">
    <source>
        <dbReference type="EMBL" id="JAA62702.1"/>
    </source>
</evidence>
<reference evidence="11" key="1">
    <citation type="submission" date="2012-11" db="EMBL/GenBank/DDBJ databases">
        <authorList>
            <person name="Lucero-Rivera Y.E."/>
            <person name="Tovar-Ramirez D."/>
        </authorList>
    </citation>
    <scope>NUCLEOTIDE SEQUENCE</scope>
    <source>
        <tissue evidence="11">Salivary gland</tissue>
    </source>
</reference>
<feature type="chain" id="PRO_5005139131" description="Carboxylic ester hydrolase" evidence="9">
    <location>
        <begin position="25"/>
        <end position="542"/>
    </location>
</feature>
<keyword evidence="5" id="KW-1015">Disulfide bond</keyword>
<evidence type="ECO:0000256" key="8">
    <source>
        <dbReference type="PIRSR" id="PIRSR600997-1"/>
    </source>
</evidence>
<dbReference type="GO" id="GO:0003990">
    <property type="term" value="F:acetylcholinesterase activity"/>
    <property type="evidence" value="ECO:0007669"/>
    <property type="project" value="UniProtKB-EC"/>
</dbReference>